<dbReference type="OrthoDB" id="5835829at2759"/>
<dbReference type="Proteomes" id="UP000489600">
    <property type="component" value="Unassembled WGS sequence"/>
</dbReference>
<keyword evidence="3" id="KW-0808">Transferase</keyword>
<comment type="caution">
    <text evidence="4">The sequence shown here is derived from an EMBL/GenBank/DDBJ whole genome shotgun (WGS) entry which is preliminary data.</text>
</comment>
<dbReference type="CDD" id="cd03784">
    <property type="entry name" value="GT1_Gtf-like"/>
    <property type="match status" value="2"/>
</dbReference>
<comment type="similarity">
    <text evidence="1">Belongs to the UDP-glycosyltransferase family.</text>
</comment>
<dbReference type="PROSITE" id="PS00375">
    <property type="entry name" value="UDPGT"/>
    <property type="match status" value="2"/>
</dbReference>
<dbReference type="GO" id="GO:0018874">
    <property type="term" value="P:benzoate metabolic process"/>
    <property type="evidence" value="ECO:0007669"/>
    <property type="project" value="TreeGrafter"/>
</dbReference>
<dbReference type="AlphaFoldDB" id="A0A565BNS0"/>
<evidence type="ECO:0000256" key="3">
    <source>
        <dbReference type="ARBA" id="ARBA00022679"/>
    </source>
</evidence>
<dbReference type="EMBL" id="CABITT030000004">
    <property type="protein sequence ID" value="VVB03291.1"/>
    <property type="molecule type" value="Genomic_DNA"/>
</dbReference>
<dbReference type="GO" id="GO:0046482">
    <property type="term" value="P:para-aminobenzoic acid metabolic process"/>
    <property type="evidence" value="ECO:0007669"/>
    <property type="project" value="TreeGrafter"/>
</dbReference>
<dbReference type="Gene3D" id="3.40.50.2000">
    <property type="entry name" value="Glycogen Phosphorylase B"/>
    <property type="match status" value="4"/>
</dbReference>
<reference evidence="4" key="1">
    <citation type="submission" date="2019-07" db="EMBL/GenBank/DDBJ databases">
        <authorList>
            <person name="Dittberner H."/>
        </authorList>
    </citation>
    <scope>NUCLEOTIDE SEQUENCE [LARGE SCALE GENOMIC DNA]</scope>
</reference>
<dbReference type="GO" id="GO:0080044">
    <property type="term" value="F:quercetin 7-O-glucosyltransferase activity"/>
    <property type="evidence" value="ECO:0007669"/>
    <property type="project" value="TreeGrafter"/>
</dbReference>
<accession>A0A565BNS0</accession>
<sequence length="925" mass="104365">MEKMRGHVLAVPYQTQGHITPIRQFCKRLHSKGLKITLTLTTFIFNSIKPDPSSPISIATISDGYDQGGFESASSIHDYLQNFKAFGSKTIADIIRKHQTSDNPITCIVYDAFMPWALDVAREFGLAGAPFFTQSCAVNYVYYLSYINHGNLKLPIEDLPFLELQDLPSFFSVSGSYPAYLEMLLQQFINFEKADYVLVNTFQGLEFHEKELLSKVCPVLTIGPTVPSMYSDQRIKSDTDYDLNLFDLKGDALCTNWLDTRPQGSVVYVAFGSLAQLNYVQMEELALAVSNFSFLWVVRSSEEAKLPSGFLETVDKDKSLVMKWSPQLQVLSNKAIGCFLTHCGWNSTMEALTFGVPMVAMPQWTDQPMNAKYIQDVWKAGVCVKTARENGIAKREEIEFSIKEVMEGEKSKEIKKNAEKWRDLAVKSLSEGGSTDINIDAFVSKQEPDKSIHLAFPLKAYPFWLKQKAFKRSERDMEKMRGHVLAVPYPTQGHITPIRQFCKRLHSKGLKTTLTLTTFVFNSIKPDQSGPISIATISDGYDQGGFESAGSIHDYLQNLKTFGSKTIADIIRKHQSSDNPITCIVYDAFMPWALDVAREFGLAAAPFFTQSCAVNYVYYLSYINHGNLNLPIEDLPFLELHDLPSFFSVSGSYPAYFEMVLQQFINFEKADYVLVNTFQELELHEKELLSKVCPVLTIGPTLPSMYLDQRIKLDTEYDLNLFDSEDATFCTNWLDSRPQGSVVYVAFGSMAQLSSVQMEELASAVRNFSFLWVVRSSEEAKLPLGFLETLYKEKSLVLKWSPQLQVLSNKAIGCFLTHCGWNSTMEALTFGVPMVAMPQWTDQPMNAKYIQDVWKAGVCVKTEKESGIAKREEIEFSIKEVMEGEKSKEIKKNAEKWRDLAVKSLSEGGSTDINIDAFVSKVQTI</sequence>
<dbReference type="PANTHER" id="PTHR11926:SF1311">
    <property type="entry name" value="UDP-GLYCOSYLTRANSFERASE 74F2"/>
    <property type="match status" value="1"/>
</dbReference>
<evidence type="ECO:0008006" key="6">
    <source>
        <dbReference type="Google" id="ProtNLM"/>
    </source>
</evidence>
<dbReference type="Pfam" id="PF00201">
    <property type="entry name" value="UDPGT"/>
    <property type="match status" value="2"/>
</dbReference>
<organism evidence="4 5">
    <name type="scientific">Arabis nemorensis</name>
    <dbReference type="NCBI Taxonomy" id="586526"/>
    <lineage>
        <taxon>Eukaryota</taxon>
        <taxon>Viridiplantae</taxon>
        <taxon>Streptophyta</taxon>
        <taxon>Embryophyta</taxon>
        <taxon>Tracheophyta</taxon>
        <taxon>Spermatophyta</taxon>
        <taxon>Magnoliopsida</taxon>
        <taxon>eudicotyledons</taxon>
        <taxon>Gunneridae</taxon>
        <taxon>Pentapetalae</taxon>
        <taxon>rosids</taxon>
        <taxon>malvids</taxon>
        <taxon>Brassicales</taxon>
        <taxon>Brassicaceae</taxon>
        <taxon>Arabideae</taxon>
        <taxon>Arabis</taxon>
    </lineage>
</organism>
<keyword evidence="5" id="KW-1185">Reference proteome</keyword>
<evidence type="ECO:0000256" key="2">
    <source>
        <dbReference type="ARBA" id="ARBA00022676"/>
    </source>
</evidence>
<dbReference type="GO" id="GO:0009696">
    <property type="term" value="P:salicylic acid metabolic process"/>
    <property type="evidence" value="ECO:0007669"/>
    <property type="project" value="TreeGrafter"/>
</dbReference>
<dbReference type="PANTHER" id="PTHR11926">
    <property type="entry name" value="GLUCOSYL/GLUCURONOSYL TRANSFERASES"/>
    <property type="match status" value="1"/>
</dbReference>
<name>A0A565BNS0_9BRAS</name>
<evidence type="ECO:0000256" key="1">
    <source>
        <dbReference type="ARBA" id="ARBA00009995"/>
    </source>
</evidence>
<gene>
    <name evidence="4" type="ORF">ANE_LOCUS13735</name>
</gene>
<keyword evidence="2" id="KW-0328">Glycosyltransferase</keyword>
<dbReference type="SUPFAM" id="SSF53756">
    <property type="entry name" value="UDP-Glycosyltransferase/glycogen phosphorylase"/>
    <property type="match status" value="2"/>
</dbReference>
<protein>
    <recommendedName>
        <fullName evidence="6">UDP-glycosyltransferases domain-containing protein</fullName>
    </recommendedName>
</protein>
<dbReference type="InterPro" id="IPR002213">
    <property type="entry name" value="UDP_glucos_trans"/>
</dbReference>
<dbReference type="GO" id="GO:0080043">
    <property type="term" value="F:quercetin 3-O-glucosyltransferase activity"/>
    <property type="evidence" value="ECO:0007669"/>
    <property type="project" value="TreeGrafter"/>
</dbReference>
<dbReference type="FunFam" id="3.40.50.2000:FF:000019">
    <property type="entry name" value="Glycosyltransferase"/>
    <property type="match status" value="2"/>
</dbReference>
<proteinExistence type="inferred from homology"/>
<evidence type="ECO:0000313" key="5">
    <source>
        <dbReference type="Proteomes" id="UP000489600"/>
    </source>
</evidence>
<dbReference type="InterPro" id="IPR035595">
    <property type="entry name" value="UDP_glycos_trans_CS"/>
</dbReference>
<evidence type="ECO:0000313" key="4">
    <source>
        <dbReference type="EMBL" id="VVB03291.1"/>
    </source>
</evidence>
<dbReference type="FunFam" id="3.40.50.2000:FF:000057">
    <property type="entry name" value="Glycosyltransferase"/>
    <property type="match status" value="2"/>
</dbReference>